<keyword evidence="9" id="KW-0812">Transmembrane</keyword>
<evidence type="ECO:0000313" key="11">
    <source>
        <dbReference type="EMBL" id="MBA8846809.1"/>
    </source>
</evidence>
<dbReference type="SMART" id="SM00220">
    <property type="entry name" value="S_TKc"/>
    <property type="match status" value="1"/>
</dbReference>
<evidence type="ECO:0000256" key="4">
    <source>
        <dbReference type="ARBA" id="ARBA00022741"/>
    </source>
</evidence>
<evidence type="ECO:0000256" key="3">
    <source>
        <dbReference type="ARBA" id="ARBA00022679"/>
    </source>
</evidence>
<dbReference type="InterPro" id="IPR008271">
    <property type="entry name" value="Ser/Thr_kinase_AS"/>
</dbReference>
<evidence type="ECO:0000313" key="12">
    <source>
        <dbReference type="Proteomes" id="UP000585905"/>
    </source>
</evidence>
<dbReference type="EC" id="2.7.11.1" evidence="1"/>
<keyword evidence="9" id="KW-1133">Transmembrane helix</keyword>
<dbReference type="InterPro" id="IPR017441">
    <property type="entry name" value="Protein_kinase_ATP_BS"/>
</dbReference>
<dbReference type="GO" id="GO:0004674">
    <property type="term" value="F:protein serine/threonine kinase activity"/>
    <property type="evidence" value="ECO:0007669"/>
    <property type="project" value="UniProtKB-KW"/>
</dbReference>
<dbReference type="EMBL" id="JACGWX010000001">
    <property type="protein sequence ID" value="MBA8846809.1"/>
    <property type="molecule type" value="Genomic_DNA"/>
</dbReference>
<dbReference type="PROSITE" id="PS00108">
    <property type="entry name" value="PROTEIN_KINASE_ST"/>
    <property type="match status" value="1"/>
</dbReference>
<feature type="domain" description="Protein kinase" evidence="10">
    <location>
        <begin position="29"/>
        <end position="293"/>
    </location>
</feature>
<evidence type="ECO:0000256" key="8">
    <source>
        <dbReference type="SAM" id="MobiDB-lite"/>
    </source>
</evidence>
<dbReference type="InterPro" id="IPR011009">
    <property type="entry name" value="Kinase-like_dom_sf"/>
</dbReference>
<dbReference type="SUPFAM" id="SSF56112">
    <property type="entry name" value="Protein kinase-like (PK-like)"/>
    <property type="match status" value="1"/>
</dbReference>
<dbReference type="PANTHER" id="PTHR43289:SF6">
    <property type="entry name" value="SERINE_THREONINE-PROTEIN KINASE NEKL-3"/>
    <property type="match status" value="1"/>
</dbReference>
<evidence type="ECO:0000256" key="6">
    <source>
        <dbReference type="ARBA" id="ARBA00022840"/>
    </source>
</evidence>
<evidence type="ECO:0000256" key="9">
    <source>
        <dbReference type="SAM" id="Phobius"/>
    </source>
</evidence>
<evidence type="ECO:0000256" key="2">
    <source>
        <dbReference type="ARBA" id="ARBA00022527"/>
    </source>
</evidence>
<dbReference type="Gene3D" id="1.10.510.10">
    <property type="entry name" value="Transferase(Phosphotransferase) domain 1"/>
    <property type="match status" value="1"/>
</dbReference>
<organism evidence="11 12">
    <name type="scientific">Microcella alkalica</name>
    <dbReference type="NCBI Taxonomy" id="355930"/>
    <lineage>
        <taxon>Bacteria</taxon>
        <taxon>Bacillati</taxon>
        <taxon>Actinomycetota</taxon>
        <taxon>Actinomycetes</taxon>
        <taxon>Micrococcales</taxon>
        <taxon>Microbacteriaceae</taxon>
        <taxon>Microcella</taxon>
    </lineage>
</organism>
<feature type="binding site" evidence="7">
    <location>
        <position position="58"/>
    </location>
    <ligand>
        <name>ATP</name>
        <dbReference type="ChEBI" id="CHEBI:30616"/>
    </ligand>
</feature>
<evidence type="ECO:0000256" key="7">
    <source>
        <dbReference type="PROSITE-ProRule" id="PRU10141"/>
    </source>
</evidence>
<dbReference type="Pfam" id="PF00069">
    <property type="entry name" value="Pkinase"/>
    <property type="match status" value="1"/>
</dbReference>
<dbReference type="PROSITE" id="PS00107">
    <property type="entry name" value="PROTEIN_KINASE_ATP"/>
    <property type="match status" value="1"/>
</dbReference>
<dbReference type="InterPro" id="IPR000719">
    <property type="entry name" value="Prot_kinase_dom"/>
</dbReference>
<accession>A0A839E2B8</accession>
<protein>
    <recommendedName>
        <fullName evidence="1">non-specific serine/threonine protein kinase</fullName>
        <ecNumber evidence="1">2.7.11.1</ecNumber>
    </recommendedName>
</protein>
<keyword evidence="2 11" id="KW-0723">Serine/threonine-protein kinase</keyword>
<feature type="region of interest" description="Disordered" evidence="8">
    <location>
        <begin position="323"/>
        <end position="346"/>
    </location>
</feature>
<dbReference type="Proteomes" id="UP000585905">
    <property type="component" value="Unassembled WGS sequence"/>
</dbReference>
<reference evidence="11 12" key="1">
    <citation type="submission" date="2020-07" db="EMBL/GenBank/DDBJ databases">
        <title>Sequencing the genomes of 1000 actinobacteria strains.</title>
        <authorList>
            <person name="Klenk H.-P."/>
        </authorList>
    </citation>
    <scope>NUCLEOTIDE SEQUENCE [LARGE SCALE GENOMIC DNA]</scope>
    <source>
        <strain evidence="11 12">DSM 19663</strain>
    </source>
</reference>
<keyword evidence="12" id="KW-1185">Reference proteome</keyword>
<evidence type="ECO:0000259" key="10">
    <source>
        <dbReference type="PROSITE" id="PS50011"/>
    </source>
</evidence>
<keyword evidence="9" id="KW-0472">Membrane</keyword>
<dbReference type="CDD" id="cd14014">
    <property type="entry name" value="STKc_PknB_like"/>
    <property type="match status" value="1"/>
</dbReference>
<keyword evidence="3" id="KW-0808">Transferase</keyword>
<feature type="transmembrane region" description="Helical" evidence="9">
    <location>
        <begin position="364"/>
        <end position="393"/>
    </location>
</feature>
<evidence type="ECO:0000256" key="5">
    <source>
        <dbReference type="ARBA" id="ARBA00022777"/>
    </source>
</evidence>
<dbReference type="PROSITE" id="PS50011">
    <property type="entry name" value="PROTEIN_KINASE_DOM"/>
    <property type="match status" value="1"/>
</dbReference>
<dbReference type="AlphaFoldDB" id="A0A839E2B8"/>
<keyword evidence="4 7" id="KW-0547">Nucleotide-binding</keyword>
<evidence type="ECO:0000256" key="1">
    <source>
        <dbReference type="ARBA" id="ARBA00012513"/>
    </source>
</evidence>
<dbReference type="GO" id="GO:0005524">
    <property type="term" value="F:ATP binding"/>
    <property type="evidence" value="ECO:0007669"/>
    <property type="project" value="UniProtKB-UniRule"/>
</dbReference>
<dbReference type="RefSeq" id="WP_343050741.1">
    <property type="nucleotide sequence ID" value="NZ_BAAAOV010000002.1"/>
</dbReference>
<sequence>MTGVEQAAQAEQRVQPVDERVGSLVAGRYLVERLIGRGGMATVYEAADQQLPRRVALKIFKPELADGDDMRRHEAEVALLASLNHPGLVTLYDASTTEDGGAVLILELVQGDDLRQTMDDRPLPGEEVAVIGAAVADALSYSHDRGIVHRDVKPGNILVPAHDGTDTAPRAKLADFGIARLVDETRVTATGAVLGTAHYLSPEQAVGGEVGAASDMYSLGLVLLEALTGERTFPGTGVESAAARLARDPFLPPDMSPEWNGLIRALTAREPGDRPTAREAAERLRSIASIPAFRPVDESLDATRVLPALATAATEVMNADEPTAAMSRPGAGDATRAPDRAAGIPSDRRSRIDARIEVLKTRPIAVAVTILAAIALVLVGYGASTAIASLVFADAPPAEPAYPAVEGVLGEHLEQLQRSVAP</sequence>
<gene>
    <name evidence="11" type="ORF">FHX53_000373</name>
</gene>
<keyword evidence="6 7" id="KW-0067">ATP-binding</keyword>
<keyword evidence="5 11" id="KW-0418">Kinase</keyword>
<dbReference type="Gene3D" id="3.30.200.20">
    <property type="entry name" value="Phosphorylase Kinase, domain 1"/>
    <property type="match status" value="1"/>
</dbReference>
<name>A0A839E2B8_9MICO</name>
<dbReference type="PANTHER" id="PTHR43289">
    <property type="entry name" value="MITOGEN-ACTIVATED PROTEIN KINASE KINASE KINASE 20-RELATED"/>
    <property type="match status" value="1"/>
</dbReference>
<comment type="caution">
    <text evidence="11">The sequence shown here is derived from an EMBL/GenBank/DDBJ whole genome shotgun (WGS) entry which is preliminary data.</text>
</comment>
<proteinExistence type="predicted"/>